<dbReference type="EMBL" id="LUUJ01000008">
    <property type="protein sequence ID" value="OAI20884.1"/>
    <property type="molecule type" value="Genomic_DNA"/>
</dbReference>
<dbReference type="RefSeq" id="WP_064039001.1">
    <property type="nucleotide sequence ID" value="NZ_LUUJ01000008.1"/>
</dbReference>
<dbReference type="Pfam" id="PF22205">
    <property type="entry name" value="Csm6_6H"/>
    <property type="match status" value="1"/>
</dbReference>
<reference evidence="2 3" key="1">
    <citation type="submission" date="2016-03" db="EMBL/GenBank/DDBJ databases">
        <authorList>
            <person name="Ploux O."/>
        </authorList>
    </citation>
    <scope>NUCLEOTIDE SEQUENCE [LARGE SCALE GENOMIC DNA]</scope>
    <source>
        <strain evidence="2 3">R-45378</strain>
    </source>
</reference>
<evidence type="ECO:0000313" key="3">
    <source>
        <dbReference type="Proteomes" id="UP000077857"/>
    </source>
</evidence>
<gene>
    <name evidence="2" type="ORF">A1507_22505</name>
</gene>
<accession>A0A177NTL1</accession>
<dbReference type="AlphaFoldDB" id="A0A177NTL1"/>
<feature type="domain" description="Csm6 6H" evidence="1">
    <location>
        <begin position="179"/>
        <end position="233"/>
    </location>
</feature>
<evidence type="ECO:0000313" key="2">
    <source>
        <dbReference type="EMBL" id="OAI20884.1"/>
    </source>
</evidence>
<dbReference type="InterPro" id="IPR054008">
    <property type="entry name" value="Csm6_6H"/>
</dbReference>
<name>A0A177NTL1_9GAMM</name>
<protein>
    <recommendedName>
        <fullName evidence="1">Csm6 6H domain-containing protein</fullName>
    </recommendedName>
</protein>
<dbReference type="Pfam" id="PF09670">
    <property type="entry name" value="Cas_Cas02710"/>
    <property type="match status" value="1"/>
</dbReference>
<dbReference type="NCBIfam" id="TIGR02710">
    <property type="entry name" value="TIGR02710 family CRISPR-associated CARF protein"/>
    <property type="match status" value="1"/>
</dbReference>
<dbReference type="OrthoDB" id="793940at2"/>
<comment type="caution">
    <text evidence="2">The sequence shown here is derived from an EMBL/GenBank/DDBJ whole genome shotgun (WGS) entry which is preliminary data.</text>
</comment>
<dbReference type="Proteomes" id="UP000077857">
    <property type="component" value="Unassembled WGS sequence"/>
</dbReference>
<dbReference type="InterPro" id="IPR014082">
    <property type="entry name" value="CRISPR-assoc_prot_Cas02710"/>
</dbReference>
<proteinExistence type="predicted"/>
<evidence type="ECO:0000259" key="1">
    <source>
        <dbReference type="Pfam" id="PF22205"/>
    </source>
</evidence>
<organism evidence="2 3">
    <name type="scientific">Methylomonas koyamae</name>
    <dbReference type="NCBI Taxonomy" id="702114"/>
    <lineage>
        <taxon>Bacteria</taxon>
        <taxon>Pseudomonadati</taxon>
        <taxon>Pseudomonadota</taxon>
        <taxon>Gammaproteobacteria</taxon>
        <taxon>Methylococcales</taxon>
        <taxon>Methylococcaceae</taxon>
        <taxon>Methylomonas</taxon>
    </lineage>
</organism>
<sequence>MTQILICTVGGSHQPIVSAINDLRPDYVVFICTDKDPATGQPGSRTQIEGKGSCIKARVGDQTPTLPNIPTQTGLAAEQYHVVLTLSDDLDRIYLDCSLAIDDVIKRFPAAKIAADYTGGTKSMSAGLVMAAVERPDIDLQLVTGSRTDLVKVQDGSQFADKADCERIRYRRLSEPYRRAWNRYAYSEALAGLADFKPPKGLRDDYTRFRELSRAFAEWDNFNHAQALSILQPFAPNLPDAMKTYIGVALRLNDQNRGKRDAARLFDLYRNAERRAAQGRYDDAVARFYRLIEWSAQWLLESQCGIITSDIKPEQIPEGMTLRSNRDGKIQVGLFDAWQLVKHKTQGVAARFIQEQENTLLNHTKIRNGSILAHGFTPIHSDQWQTIYAWLEGCFMPMLLEESAKVGIKQMPLQLPDSYQV</sequence>